<keyword evidence="1" id="KW-0812">Transmembrane</keyword>
<evidence type="ECO:0000313" key="2">
    <source>
        <dbReference type="EMBL" id="MDQ8207891.1"/>
    </source>
</evidence>
<dbReference type="Proteomes" id="UP001225316">
    <property type="component" value="Unassembled WGS sequence"/>
</dbReference>
<comment type="caution">
    <text evidence="2">The sequence shown here is derived from an EMBL/GenBank/DDBJ whole genome shotgun (WGS) entry which is preliminary data.</text>
</comment>
<reference evidence="2 3" key="1">
    <citation type="submission" date="2023-04" db="EMBL/GenBank/DDBJ databases">
        <title>A novel bacteria isolated from coastal sediment.</title>
        <authorList>
            <person name="Liu X.-J."/>
            <person name="Du Z.-J."/>
        </authorList>
    </citation>
    <scope>NUCLEOTIDE SEQUENCE [LARGE SCALE GENOMIC DNA]</scope>
    <source>
        <strain evidence="2 3">SDUM461003</strain>
    </source>
</reference>
<feature type="transmembrane region" description="Helical" evidence="1">
    <location>
        <begin position="21"/>
        <end position="42"/>
    </location>
</feature>
<protein>
    <submittedName>
        <fullName evidence="2">Uncharacterized protein</fullName>
    </submittedName>
</protein>
<name>A0ABU1AUX0_9BACT</name>
<keyword evidence="1" id="KW-0472">Membrane</keyword>
<dbReference type="EMBL" id="JARXHW010000020">
    <property type="protein sequence ID" value="MDQ8207891.1"/>
    <property type="molecule type" value="Genomic_DNA"/>
</dbReference>
<proteinExistence type="predicted"/>
<accession>A0ABU1AUX0</accession>
<dbReference type="Gene3D" id="2.50.20.10">
    <property type="entry name" value="Lipoprotein localisation LolA/LolB/LppX"/>
    <property type="match status" value="1"/>
</dbReference>
<evidence type="ECO:0000256" key="1">
    <source>
        <dbReference type="SAM" id="Phobius"/>
    </source>
</evidence>
<evidence type="ECO:0000313" key="3">
    <source>
        <dbReference type="Proteomes" id="UP001225316"/>
    </source>
</evidence>
<dbReference type="RefSeq" id="WP_308950218.1">
    <property type="nucleotide sequence ID" value="NZ_JARXHW010000020.1"/>
</dbReference>
<keyword evidence="3" id="KW-1185">Reference proteome</keyword>
<organism evidence="2 3">
    <name type="scientific">Thalassobacterium maritimum</name>
    <dbReference type="NCBI Taxonomy" id="3041265"/>
    <lineage>
        <taxon>Bacteria</taxon>
        <taxon>Pseudomonadati</taxon>
        <taxon>Verrucomicrobiota</taxon>
        <taxon>Opitutia</taxon>
        <taxon>Puniceicoccales</taxon>
        <taxon>Coraliomargaritaceae</taxon>
        <taxon>Thalassobacterium</taxon>
    </lineage>
</organism>
<sequence>MGSSYTNTKRKSSKPSKSQILLKRVLYTGAIVLACAAIYSTVKSVLAPETSMGEIGLPHGSIQELVDPRTFMTAYLATNCKPPLLETTQTIRVAGRIDSGHANESFVLIKKQPNLMLFTIDRKTHQITFGVHGDKVWRRVRIPNRDDEFINIEGDEVYTWKSQARFYDRIIQAHLGDGSILNIEPSDWENIDCLKVKLKDGDGDRVDIYIDPLTMHPLAEEQYRDNGAVQQTKFSDYRDIDGMPIPFNMVTTVDGEVLNRIELESAALNTGIMSRLFEVPDSLL</sequence>
<gene>
    <name evidence="2" type="ORF">QEH52_10240</name>
</gene>
<keyword evidence="1" id="KW-1133">Transmembrane helix</keyword>